<dbReference type="SUPFAM" id="SSF53335">
    <property type="entry name" value="S-adenosyl-L-methionine-dependent methyltransferases"/>
    <property type="match status" value="1"/>
</dbReference>
<evidence type="ECO:0000256" key="1">
    <source>
        <dbReference type="ARBA" id="ARBA00010396"/>
    </source>
</evidence>
<comment type="function">
    <text evidence="6">Specifically methylates the N4 position of cytidine in position 1402 (C1402) of 16S rRNA.</text>
</comment>
<dbReference type="PANTHER" id="PTHR11265">
    <property type="entry name" value="S-ADENOSYL-METHYLTRANSFERASE MRAW"/>
    <property type="match status" value="1"/>
</dbReference>
<keyword evidence="4 6" id="KW-0808">Transferase</keyword>
<reference evidence="8 9" key="1">
    <citation type="submission" date="2019-12" db="EMBL/GenBank/DDBJ databases">
        <title>Genomic-based taxomic classification of the family Erythrobacteraceae.</title>
        <authorList>
            <person name="Xu L."/>
        </authorList>
    </citation>
    <scope>NUCLEOTIDE SEQUENCE [LARGE SCALE GENOMIC DNA]</scope>
    <source>
        <strain evidence="8 9">MCCC 1A09965</strain>
    </source>
</reference>
<feature type="binding site" evidence="6">
    <location>
        <begin position="55"/>
        <end position="57"/>
    </location>
    <ligand>
        <name>S-adenosyl-L-methionine</name>
        <dbReference type="ChEBI" id="CHEBI:59789"/>
    </ligand>
</feature>
<dbReference type="GO" id="GO:0071424">
    <property type="term" value="F:rRNA (cytosine-N4-)-methyltransferase activity"/>
    <property type="evidence" value="ECO:0007669"/>
    <property type="project" value="UniProtKB-UniRule"/>
</dbReference>
<dbReference type="EMBL" id="WTYN01000001">
    <property type="protein sequence ID" value="MXO62384.1"/>
    <property type="molecule type" value="Genomic_DNA"/>
</dbReference>
<evidence type="ECO:0000256" key="3">
    <source>
        <dbReference type="ARBA" id="ARBA00022603"/>
    </source>
</evidence>
<evidence type="ECO:0000313" key="8">
    <source>
        <dbReference type="EMBL" id="MXO62384.1"/>
    </source>
</evidence>
<keyword evidence="3 6" id="KW-0489">Methyltransferase</keyword>
<dbReference type="GO" id="GO:0070475">
    <property type="term" value="P:rRNA base methylation"/>
    <property type="evidence" value="ECO:0007669"/>
    <property type="project" value="UniProtKB-UniRule"/>
</dbReference>
<dbReference type="InterPro" id="IPR023397">
    <property type="entry name" value="SAM-dep_MeTrfase_MraW_recog"/>
</dbReference>
<dbReference type="AlphaFoldDB" id="A0A844YHA5"/>
<dbReference type="Gene3D" id="1.10.150.170">
    <property type="entry name" value="Putative methyltransferase TM0872, insert domain"/>
    <property type="match status" value="1"/>
</dbReference>
<comment type="catalytic activity">
    <reaction evidence="6">
        <text>cytidine(1402) in 16S rRNA + S-adenosyl-L-methionine = N(4)-methylcytidine(1402) in 16S rRNA + S-adenosyl-L-homocysteine + H(+)</text>
        <dbReference type="Rhea" id="RHEA:42928"/>
        <dbReference type="Rhea" id="RHEA-COMP:10286"/>
        <dbReference type="Rhea" id="RHEA-COMP:10287"/>
        <dbReference type="ChEBI" id="CHEBI:15378"/>
        <dbReference type="ChEBI" id="CHEBI:57856"/>
        <dbReference type="ChEBI" id="CHEBI:59789"/>
        <dbReference type="ChEBI" id="CHEBI:74506"/>
        <dbReference type="ChEBI" id="CHEBI:82748"/>
        <dbReference type="EC" id="2.1.1.199"/>
    </reaction>
</comment>
<accession>A0A844YHA5</accession>
<organism evidence="8 9">
    <name type="scientific">Qipengyuania oceanensis</name>
    <dbReference type="NCBI Taxonomy" id="1463597"/>
    <lineage>
        <taxon>Bacteria</taxon>
        <taxon>Pseudomonadati</taxon>
        <taxon>Pseudomonadota</taxon>
        <taxon>Alphaproteobacteria</taxon>
        <taxon>Sphingomonadales</taxon>
        <taxon>Erythrobacteraceae</taxon>
        <taxon>Qipengyuania</taxon>
    </lineage>
</organism>
<evidence type="ECO:0000256" key="2">
    <source>
        <dbReference type="ARBA" id="ARBA00022552"/>
    </source>
</evidence>
<feature type="region of interest" description="Disordered" evidence="7">
    <location>
        <begin position="1"/>
        <end position="22"/>
    </location>
</feature>
<feature type="binding site" evidence="6">
    <location>
        <position position="101"/>
    </location>
    <ligand>
        <name>S-adenosyl-L-methionine</name>
        <dbReference type="ChEBI" id="CHEBI:59789"/>
    </ligand>
</feature>
<gene>
    <name evidence="6 8" type="primary">rsmH</name>
    <name evidence="8" type="ORF">GRI48_05090</name>
</gene>
<dbReference type="Pfam" id="PF01795">
    <property type="entry name" value="Methyltransf_5"/>
    <property type="match status" value="1"/>
</dbReference>
<feature type="binding site" evidence="6">
    <location>
        <position position="72"/>
    </location>
    <ligand>
        <name>S-adenosyl-L-methionine</name>
        <dbReference type="ChEBI" id="CHEBI:59789"/>
    </ligand>
</feature>
<protein>
    <recommendedName>
        <fullName evidence="6">Ribosomal RNA small subunit methyltransferase H</fullName>
        <ecNumber evidence="6">2.1.1.199</ecNumber>
    </recommendedName>
    <alternativeName>
        <fullName evidence="6">16S rRNA m(4)C1402 methyltransferase</fullName>
    </alternativeName>
    <alternativeName>
        <fullName evidence="6">rRNA (cytosine-N(4)-)-methyltransferase RsmH</fullName>
    </alternativeName>
</protein>
<keyword evidence="2 6" id="KW-0698">rRNA processing</keyword>
<dbReference type="PANTHER" id="PTHR11265:SF0">
    <property type="entry name" value="12S RRNA N4-METHYLCYTIDINE METHYLTRANSFERASE"/>
    <property type="match status" value="1"/>
</dbReference>
<comment type="similarity">
    <text evidence="1 6">Belongs to the methyltransferase superfamily. RsmH family.</text>
</comment>
<dbReference type="SUPFAM" id="SSF81799">
    <property type="entry name" value="Putative methyltransferase TM0872, insert domain"/>
    <property type="match status" value="1"/>
</dbReference>
<proteinExistence type="inferred from homology"/>
<evidence type="ECO:0000256" key="4">
    <source>
        <dbReference type="ARBA" id="ARBA00022679"/>
    </source>
</evidence>
<dbReference type="Proteomes" id="UP000445582">
    <property type="component" value="Unassembled WGS sequence"/>
</dbReference>
<feature type="binding site" evidence="6">
    <location>
        <position position="129"/>
    </location>
    <ligand>
        <name>S-adenosyl-L-methionine</name>
        <dbReference type="ChEBI" id="CHEBI:59789"/>
    </ligand>
</feature>
<name>A0A844YHA5_9SPHN</name>
<dbReference type="NCBIfam" id="TIGR00006">
    <property type="entry name" value="16S rRNA (cytosine(1402)-N(4))-methyltransferase RsmH"/>
    <property type="match status" value="1"/>
</dbReference>
<keyword evidence="6" id="KW-0963">Cytoplasm</keyword>
<keyword evidence="5 6" id="KW-0949">S-adenosyl-L-methionine</keyword>
<dbReference type="EC" id="2.1.1.199" evidence="6"/>
<comment type="caution">
    <text evidence="8">The sequence shown here is derived from an EMBL/GenBank/DDBJ whole genome shotgun (WGS) entry which is preliminary data.</text>
</comment>
<dbReference type="GO" id="GO:0005737">
    <property type="term" value="C:cytoplasm"/>
    <property type="evidence" value="ECO:0007669"/>
    <property type="project" value="UniProtKB-SubCell"/>
</dbReference>
<evidence type="ECO:0000256" key="5">
    <source>
        <dbReference type="ARBA" id="ARBA00022691"/>
    </source>
</evidence>
<sequence length="334" mass="35749">MGRRAGGLRQSHGRGRSQGEAQVNAPHIPVLLDEVIAALAPRPGDVIVDATFGAGGYTRALLDAGATVHAFDRDPDAIASGRTWRETGENPPRLILHPRRFSEMVNALAESGLSRVDGVVMDIGVSSMQLDQAERGFAFSLDGPLDMRMSQDGTSAADFLNSADADAIADVLYTYGEERQSRRVARAIVAARPLETTGELAGIVRRALGHKPHDKKDPATRTFQAIRIHVNGELDELREGLSGAEQLLGEGGKLAVVSFHSLEDRIVKRFLREASASTGGSRHLPVVANDPAVFTKVSKAVRATEAEIARNPRSRSAVLRHAVRTGAPARELAA</sequence>
<dbReference type="InterPro" id="IPR002903">
    <property type="entry name" value="RsmH"/>
</dbReference>
<dbReference type="InterPro" id="IPR029063">
    <property type="entry name" value="SAM-dependent_MTases_sf"/>
</dbReference>
<comment type="subcellular location">
    <subcellularLocation>
        <location evidence="6">Cytoplasm</location>
    </subcellularLocation>
</comment>
<evidence type="ECO:0000313" key="9">
    <source>
        <dbReference type="Proteomes" id="UP000445582"/>
    </source>
</evidence>
<evidence type="ECO:0000256" key="7">
    <source>
        <dbReference type="SAM" id="MobiDB-lite"/>
    </source>
</evidence>
<evidence type="ECO:0000256" key="6">
    <source>
        <dbReference type="HAMAP-Rule" id="MF_01007"/>
    </source>
</evidence>
<keyword evidence="9" id="KW-1185">Reference proteome</keyword>
<dbReference type="PIRSF" id="PIRSF004486">
    <property type="entry name" value="MraW"/>
    <property type="match status" value="1"/>
</dbReference>
<dbReference type="HAMAP" id="MF_01007">
    <property type="entry name" value="16SrRNA_methyltr_H"/>
    <property type="match status" value="1"/>
</dbReference>
<dbReference type="Gene3D" id="3.40.50.150">
    <property type="entry name" value="Vaccinia Virus protein VP39"/>
    <property type="match status" value="1"/>
</dbReference>
<dbReference type="OrthoDB" id="9806637at2"/>
<feature type="binding site" evidence="6">
    <location>
        <position position="122"/>
    </location>
    <ligand>
        <name>S-adenosyl-L-methionine</name>
        <dbReference type="ChEBI" id="CHEBI:59789"/>
    </ligand>
</feature>